<evidence type="ECO:0000313" key="3">
    <source>
        <dbReference type="EMBL" id="QJA67780.1"/>
    </source>
</evidence>
<evidence type="ECO:0000313" key="4">
    <source>
        <dbReference type="EMBL" id="QJI04845.1"/>
    </source>
</evidence>
<evidence type="ECO:0000256" key="1">
    <source>
        <dbReference type="SAM" id="MobiDB-lite"/>
    </source>
</evidence>
<proteinExistence type="predicted"/>
<dbReference type="EMBL" id="MT145191">
    <property type="protein sequence ID" value="QJI04845.1"/>
    <property type="molecule type" value="Genomic_DNA"/>
</dbReference>
<gene>
    <name evidence="4" type="ORF">MM415A00124_0020</name>
    <name evidence="3" type="ORF">MM415B00156_0020</name>
    <name evidence="2" type="ORF">TM448A00198_0016</name>
</gene>
<dbReference type="AlphaFoldDB" id="A0A6H1ZCP5"/>
<organism evidence="2">
    <name type="scientific">viral metagenome</name>
    <dbReference type="NCBI Taxonomy" id="1070528"/>
    <lineage>
        <taxon>unclassified sequences</taxon>
        <taxon>metagenomes</taxon>
        <taxon>organismal metagenomes</taxon>
    </lineage>
</organism>
<feature type="compositionally biased region" description="Basic and acidic residues" evidence="1">
    <location>
        <begin position="173"/>
        <end position="185"/>
    </location>
</feature>
<evidence type="ECO:0000313" key="2">
    <source>
        <dbReference type="EMBL" id="QJA45201.1"/>
    </source>
</evidence>
<feature type="region of interest" description="Disordered" evidence="1">
    <location>
        <begin position="173"/>
        <end position="256"/>
    </location>
</feature>
<sequence length="318" mass="34045">MTNLLPTITPKSDQLNADDLIGRSLTVTVTKVSLSGDADQPIAVHYEGDDGKPYKPCKSMRRVMVHVWGPDGAKFVGKRMTLYRDDAVRFGNAPVGGIRISHMSGIDRDVTMALTATRAARKPFTVSPIKTERGEPVESVDLLSVLTEGRAAASRGSAALTAWWSRLTRDEKSAAKPTLDSELKETAAAADQSALDDDTSFEAEPPPASEEPSSDGTRGPRTDEGDTFPGDNAPPSSREETAEPAEADHADEGTGSAVNVVEGVDRFIADLAFKSLAELKTVQASNNYRARIALLTTTAPEQAERVEKAMRDALESFG</sequence>
<accession>A0A6H1ZCP5</accession>
<name>A0A6H1ZCP5_9ZZZZ</name>
<dbReference type="EMBL" id="MT143987">
    <property type="protein sequence ID" value="QJA45201.1"/>
    <property type="molecule type" value="Genomic_DNA"/>
</dbReference>
<protein>
    <submittedName>
        <fullName evidence="2">Uncharacterized protein</fullName>
    </submittedName>
</protein>
<feature type="compositionally biased region" description="Basic and acidic residues" evidence="1">
    <location>
        <begin position="237"/>
        <end position="252"/>
    </location>
</feature>
<dbReference type="EMBL" id="MT141576">
    <property type="protein sequence ID" value="QJA67780.1"/>
    <property type="molecule type" value="Genomic_DNA"/>
</dbReference>
<reference evidence="2" key="1">
    <citation type="submission" date="2020-03" db="EMBL/GenBank/DDBJ databases">
        <title>The deep terrestrial virosphere.</title>
        <authorList>
            <person name="Holmfeldt K."/>
            <person name="Nilsson E."/>
            <person name="Simone D."/>
            <person name="Lopez-Fernandez M."/>
            <person name="Wu X."/>
            <person name="de Brujin I."/>
            <person name="Lundin D."/>
            <person name="Andersson A."/>
            <person name="Bertilsson S."/>
            <person name="Dopson M."/>
        </authorList>
    </citation>
    <scope>NUCLEOTIDE SEQUENCE</scope>
    <source>
        <strain evidence="4">MM415A00124</strain>
        <strain evidence="3">MM415B00156</strain>
        <strain evidence="2">TM448A00198</strain>
    </source>
</reference>